<protein>
    <submittedName>
        <fullName evidence="2">Glycosyl transferase</fullName>
    </submittedName>
</protein>
<dbReference type="PANTHER" id="PTHR22916:SF3">
    <property type="entry name" value="UDP-GLCNAC:BETAGAL BETA-1,3-N-ACETYLGLUCOSAMINYLTRANSFERASE-LIKE PROTEIN 1"/>
    <property type="match status" value="1"/>
</dbReference>
<dbReference type="OrthoDB" id="468448at2"/>
<dbReference type="SUPFAM" id="SSF53448">
    <property type="entry name" value="Nucleotide-diphospho-sugar transferases"/>
    <property type="match status" value="1"/>
</dbReference>
<proteinExistence type="predicted"/>
<organism evidence="2 3">
    <name type="scientific">Brunnivagina elsteri CCALA 953</name>
    <dbReference type="NCBI Taxonomy" id="987040"/>
    <lineage>
        <taxon>Bacteria</taxon>
        <taxon>Bacillati</taxon>
        <taxon>Cyanobacteriota</taxon>
        <taxon>Cyanophyceae</taxon>
        <taxon>Nostocales</taxon>
        <taxon>Calotrichaceae</taxon>
        <taxon>Brunnivagina</taxon>
    </lineage>
</organism>
<dbReference type="Proteomes" id="UP000218238">
    <property type="component" value="Unassembled WGS sequence"/>
</dbReference>
<dbReference type="EMBL" id="NTFS01000003">
    <property type="protein sequence ID" value="PAX60663.1"/>
    <property type="molecule type" value="Genomic_DNA"/>
</dbReference>
<dbReference type="RefSeq" id="WP_095719831.1">
    <property type="nucleotide sequence ID" value="NZ_NTFS01000003.1"/>
</dbReference>
<dbReference type="NCBIfam" id="NF038302">
    <property type="entry name" value="EPS_HpsE"/>
    <property type="match status" value="1"/>
</dbReference>
<sequence>MQSKINLTIAICTFNGAYRLPALIEKLLYLTQHPIQLANQENLNWEIIIVDNNSSDNTAQIIDSYQQQFAENQLNYIFESRQGVAYARRRAIQEAKGEIVGFLDDDNLPKDNWIAAAYQFFQQHPQAAACGSSIQGIYEIAPPANFERIASLMAIINRGEKAFITKRIMPAGAGIAICKQAWVDCVPKTPKILGRTANSIASKGEEIEALLHMQAGGWEIWHNPQMQLSHHIPRDRFQPEYLTQLCRSVGLSRFQTRTIILANWQKPPAAIAYFLNDLRKIFKHIIKYRDSVKNDLVTRCELELLIACLISPFYHAKLHLHKSFR</sequence>
<keyword evidence="2" id="KW-0808">Transferase</keyword>
<dbReference type="PANTHER" id="PTHR22916">
    <property type="entry name" value="GLYCOSYLTRANSFERASE"/>
    <property type="match status" value="1"/>
</dbReference>
<comment type="caution">
    <text evidence="2">The sequence shown here is derived from an EMBL/GenBank/DDBJ whole genome shotgun (WGS) entry which is preliminary data.</text>
</comment>
<dbReference type="CDD" id="cd00761">
    <property type="entry name" value="Glyco_tranf_GTA_type"/>
    <property type="match status" value="1"/>
</dbReference>
<name>A0A2A2TQF0_9CYAN</name>
<keyword evidence="3" id="KW-1185">Reference proteome</keyword>
<dbReference type="Gene3D" id="3.90.550.10">
    <property type="entry name" value="Spore Coat Polysaccharide Biosynthesis Protein SpsA, Chain A"/>
    <property type="match status" value="1"/>
</dbReference>
<evidence type="ECO:0000259" key="1">
    <source>
        <dbReference type="Pfam" id="PF00535"/>
    </source>
</evidence>
<dbReference type="Pfam" id="PF00535">
    <property type="entry name" value="Glycos_transf_2"/>
    <property type="match status" value="1"/>
</dbReference>
<evidence type="ECO:0000313" key="2">
    <source>
        <dbReference type="EMBL" id="PAX60663.1"/>
    </source>
</evidence>
<dbReference type="AlphaFoldDB" id="A0A2A2TQF0"/>
<dbReference type="InterPro" id="IPR001173">
    <property type="entry name" value="Glyco_trans_2-like"/>
</dbReference>
<feature type="domain" description="Glycosyltransferase 2-like" evidence="1">
    <location>
        <begin position="8"/>
        <end position="149"/>
    </location>
</feature>
<dbReference type="GO" id="GO:0016758">
    <property type="term" value="F:hexosyltransferase activity"/>
    <property type="evidence" value="ECO:0007669"/>
    <property type="project" value="UniProtKB-ARBA"/>
</dbReference>
<reference evidence="2 3" key="1">
    <citation type="submission" date="2017-08" db="EMBL/GenBank/DDBJ databases">
        <title>Draft genome sequence of filamentous cyanobacterium Calothrix elsteri CCALA 953.</title>
        <authorList>
            <person name="Gagunashvili A.N."/>
            <person name="Elster J."/>
            <person name="Andresson O.S."/>
        </authorList>
    </citation>
    <scope>NUCLEOTIDE SEQUENCE [LARGE SCALE GENOMIC DNA]</scope>
    <source>
        <strain evidence="2 3">CCALA 953</strain>
    </source>
</reference>
<dbReference type="InterPro" id="IPR029044">
    <property type="entry name" value="Nucleotide-diphossugar_trans"/>
</dbReference>
<gene>
    <name evidence="2" type="ORF">CK510_00630</name>
</gene>
<evidence type="ECO:0000313" key="3">
    <source>
        <dbReference type="Proteomes" id="UP000218238"/>
    </source>
</evidence>
<accession>A0A2A2TQF0</accession>